<evidence type="ECO:0000313" key="2">
    <source>
        <dbReference type="Proteomes" id="UP000199545"/>
    </source>
</evidence>
<accession>A0A1I3K7U2</accession>
<dbReference type="STRING" id="46223.SAMN05421852_101365"/>
<reference evidence="1 2" key="1">
    <citation type="submission" date="2016-10" db="EMBL/GenBank/DDBJ databases">
        <authorList>
            <person name="de Groot N.N."/>
        </authorList>
    </citation>
    <scope>NUCLEOTIDE SEQUENCE [LARGE SCALE GENOMIC DNA]</scope>
    <source>
        <strain evidence="1 2">DSM 44778</strain>
    </source>
</reference>
<name>A0A1I3K7U2_9BACL</name>
<dbReference type="InterPro" id="IPR027417">
    <property type="entry name" value="P-loop_NTPase"/>
</dbReference>
<evidence type="ECO:0000313" key="1">
    <source>
        <dbReference type="EMBL" id="SFI68454.1"/>
    </source>
</evidence>
<dbReference type="Proteomes" id="UP000199545">
    <property type="component" value="Unassembled WGS sequence"/>
</dbReference>
<dbReference type="OrthoDB" id="9783544at2"/>
<organism evidence="1 2">
    <name type="scientific">Thermoflavimicrobium dichotomicum</name>
    <dbReference type="NCBI Taxonomy" id="46223"/>
    <lineage>
        <taxon>Bacteria</taxon>
        <taxon>Bacillati</taxon>
        <taxon>Bacillota</taxon>
        <taxon>Bacilli</taxon>
        <taxon>Bacillales</taxon>
        <taxon>Thermoactinomycetaceae</taxon>
        <taxon>Thermoflavimicrobium</taxon>
    </lineage>
</organism>
<dbReference type="SUPFAM" id="SSF52540">
    <property type="entry name" value="P-loop containing nucleoside triphosphate hydrolases"/>
    <property type="match status" value="1"/>
</dbReference>
<dbReference type="RefSeq" id="WP_093227427.1">
    <property type="nucleotide sequence ID" value="NZ_FORR01000001.1"/>
</dbReference>
<sequence>MRHFLQQIKGQQIDSVSIIGLAKNVGKTTVCNALIQELKDHCRLGVASIGVDGEERDVWSGRPKPAIEVPADAIVATAGALIDLHAGHWEVLGSTGVESILGETFIAKARRDTTIKLAGIPTLSGINRVIRDMKEAGVDITLVDGAYDRKTSASPFITVATILVVGASLGNSLSQVITKAEEVIQLFRLPRCEEEETRKWIQKAQMEACLYGQIEGDWEPLPVSSLLQADWKKICQMKKWQAIIVPGALTDRTLRQWIQLRWGLTLYLPSPTHAFVSLSSLRQFFRMGGKIEVLTPIRLLGVAINPVSPEGFSYSSSEMKQWLEPICSPLPVIDCMRENEPDG</sequence>
<gene>
    <name evidence="1" type="ORF">SAMN05421852_101365</name>
</gene>
<protein>
    <submittedName>
        <fullName evidence="1">Uncharacterized protein</fullName>
    </submittedName>
</protein>
<proteinExistence type="predicted"/>
<dbReference type="EMBL" id="FORR01000001">
    <property type="protein sequence ID" value="SFI68454.1"/>
    <property type="molecule type" value="Genomic_DNA"/>
</dbReference>
<keyword evidence="2" id="KW-1185">Reference proteome</keyword>
<dbReference type="AlphaFoldDB" id="A0A1I3K7U2"/>